<evidence type="ECO:0000259" key="4">
    <source>
        <dbReference type="PROSITE" id="PS50987"/>
    </source>
</evidence>
<keyword evidence="6" id="KW-1185">Reference proteome</keyword>
<gene>
    <name evidence="5" type="ORF">NBH00_11840</name>
</gene>
<dbReference type="CDD" id="cd00090">
    <property type="entry name" value="HTH_ARSR"/>
    <property type="match status" value="1"/>
</dbReference>
<dbReference type="RefSeq" id="WP_254573527.1">
    <property type="nucleotide sequence ID" value="NZ_CP098502.1"/>
</dbReference>
<dbReference type="Pfam" id="PF01022">
    <property type="entry name" value="HTH_5"/>
    <property type="match status" value="1"/>
</dbReference>
<dbReference type="EMBL" id="CP098502">
    <property type="protein sequence ID" value="UTI66873.1"/>
    <property type="molecule type" value="Genomic_DNA"/>
</dbReference>
<evidence type="ECO:0000313" key="6">
    <source>
        <dbReference type="Proteomes" id="UP001056035"/>
    </source>
</evidence>
<dbReference type="InterPro" id="IPR011991">
    <property type="entry name" value="ArsR-like_HTH"/>
</dbReference>
<dbReference type="PROSITE" id="PS50987">
    <property type="entry name" value="HTH_ARSR_2"/>
    <property type="match status" value="1"/>
</dbReference>
<evidence type="ECO:0000313" key="5">
    <source>
        <dbReference type="EMBL" id="UTI66873.1"/>
    </source>
</evidence>
<dbReference type="SMART" id="SM00418">
    <property type="entry name" value="HTH_ARSR"/>
    <property type="match status" value="1"/>
</dbReference>
<evidence type="ECO:0000256" key="3">
    <source>
        <dbReference type="ARBA" id="ARBA00023163"/>
    </source>
</evidence>
<keyword evidence="1" id="KW-0805">Transcription regulation</keyword>
<reference evidence="5 6" key="1">
    <citation type="submission" date="2022-06" db="EMBL/GenBank/DDBJ databases">
        <title>Paraconexibacter antarcticus.</title>
        <authorList>
            <person name="Kim C.S."/>
        </authorList>
    </citation>
    <scope>NUCLEOTIDE SEQUENCE [LARGE SCALE GENOMIC DNA]</scope>
    <source>
        <strain evidence="5 6">02-257</strain>
    </source>
</reference>
<keyword evidence="2" id="KW-0238">DNA-binding</keyword>
<evidence type="ECO:0000256" key="1">
    <source>
        <dbReference type="ARBA" id="ARBA00023015"/>
    </source>
</evidence>
<dbReference type="PANTHER" id="PTHR43132:SF9">
    <property type="entry name" value="ARSR FAMILY TRANSCRIPTIONAL REGULATORY PROTEIN"/>
    <property type="match status" value="1"/>
</dbReference>
<dbReference type="InterPro" id="IPR036388">
    <property type="entry name" value="WH-like_DNA-bd_sf"/>
</dbReference>
<dbReference type="PANTHER" id="PTHR43132">
    <property type="entry name" value="ARSENICAL RESISTANCE OPERON REPRESSOR ARSR-RELATED"/>
    <property type="match status" value="1"/>
</dbReference>
<dbReference type="Proteomes" id="UP001056035">
    <property type="component" value="Chromosome"/>
</dbReference>
<dbReference type="PRINTS" id="PR00778">
    <property type="entry name" value="HTHARSR"/>
</dbReference>
<dbReference type="InterPro" id="IPR001845">
    <property type="entry name" value="HTH_ArsR_DNA-bd_dom"/>
</dbReference>
<dbReference type="Gene3D" id="1.10.10.10">
    <property type="entry name" value="Winged helix-like DNA-binding domain superfamily/Winged helix DNA-binding domain"/>
    <property type="match status" value="1"/>
</dbReference>
<name>A0ABY5DXX2_9ACTN</name>
<protein>
    <submittedName>
        <fullName evidence="5">Metalloregulator ArsR/SmtB family transcription factor</fullName>
    </submittedName>
</protein>
<sequence>MPAKRTSKPPAFGEDLPPAVLERVADRFKMLGDTTRLTLVNALHAEGELCVGDLVEKLDISYGAVSKQLALLRSHGLVAKRRDGTRIYYRINDPSLSDLCDAVCKNIREDWERWGRNLEQDLTR</sequence>
<evidence type="ECO:0000256" key="2">
    <source>
        <dbReference type="ARBA" id="ARBA00023125"/>
    </source>
</evidence>
<accession>A0ABY5DXX2</accession>
<dbReference type="InterPro" id="IPR051011">
    <property type="entry name" value="Metal_resp_trans_reg"/>
</dbReference>
<dbReference type="InterPro" id="IPR036390">
    <property type="entry name" value="WH_DNA-bd_sf"/>
</dbReference>
<feature type="domain" description="HTH arsR-type" evidence="4">
    <location>
        <begin position="16"/>
        <end position="111"/>
    </location>
</feature>
<organism evidence="5 6">
    <name type="scientific">Paraconexibacter antarcticus</name>
    <dbReference type="NCBI Taxonomy" id="2949664"/>
    <lineage>
        <taxon>Bacteria</taxon>
        <taxon>Bacillati</taxon>
        <taxon>Actinomycetota</taxon>
        <taxon>Thermoleophilia</taxon>
        <taxon>Solirubrobacterales</taxon>
        <taxon>Paraconexibacteraceae</taxon>
        <taxon>Paraconexibacter</taxon>
    </lineage>
</organism>
<keyword evidence="3" id="KW-0804">Transcription</keyword>
<dbReference type="SUPFAM" id="SSF46785">
    <property type="entry name" value="Winged helix' DNA-binding domain"/>
    <property type="match status" value="1"/>
</dbReference>
<dbReference type="NCBIfam" id="NF033788">
    <property type="entry name" value="HTH_metalloreg"/>
    <property type="match status" value="1"/>
</dbReference>
<proteinExistence type="predicted"/>